<feature type="transmembrane region" description="Helical" evidence="1">
    <location>
        <begin position="183"/>
        <end position="207"/>
    </location>
</feature>
<keyword evidence="1" id="KW-0472">Membrane</keyword>
<sequence>MTIKGCECKTLLTTRTAKLQPLPLKLKHFLHPIICSRSTSNNRFRVIWTADTHLIHHNYDCLVPADWKRFGQSIKDALCLAGNTNPNPLSISLRLSDSNIFPLLESGEVKEAGVGIKRVLGMAKKGEVFDVIGFEQPKVSTRARFGRLLEYEDVGGAIEGHDLAFEFVAQRCPDRKQAPHRQLLRVAVDATVVPTLHCCVLLLVFFFCSARCFN</sequence>
<dbReference type="EMBL" id="BT090235">
    <property type="protein sequence ID" value="ACU14310.1"/>
    <property type="molecule type" value="mRNA"/>
</dbReference>
<evidence type="ECO:0000313" key="2">
    <source>
        <dbReference type="EMBL" id="ACU14310.1"/>
    </source>
</evidence>
<dbReference type="AlphaFoldDB" id="C6SYI7"/>
<proteinExistence type="evidence at transcript level"/>
<keyword evidence="1" id="KW-0812">Transmembrane</keyword>
<feature type="non-terminal residue" evidence="2">
    <location>
        <position position="214"/>
    </location>
</feature>
<evidence type="ECO:0000256" key="1">
    <source>
        <dbReference type="SAM" id="Phobius"/>
    </source>
</evidence>
<accession>C6SYI7</accession>
<name>C6SYI7_SOYBN</name>
<keyword evidence="1" id="KW-1133">Transmembrane helix</keyword>
<protein>
    <submittedName>
        <fullName evidence="2">Uncharacterized protein</fullName>
    </submittedName>
</protein>
<organism evidence="2">
    <name type="scientific">Glycine max</name>
    <name type="common">Soybean</name>
    <name type="synonym">Glycine hispida</name>
    <dbReference type="NCBI Taxonomy" id="3847"/>
    <lineage>
        <taxon>Eukaryota</taxon>
        <taxon>Viridiplantae</taxon>
        <taxon>Streptophyta</taxon>
        <taxon>Embryophyta</taxon>
        <taxon>Tracheophyta</taxon>
        <taxon>Spermatophyta</taxon>
        <taxon>Magnoliopsida</taxon>
        <taxon>eudicotyledons</taxon>
        <taxon>Gunneridae</taxon>
        <taxon>Pentapetalae</taxon>
        <taxon>rosids</taxon>
        <taxon>fabids</taxon>
        <taxon>Fabales</taxon>
        <taxon>Fabaceae</taxon>
        <taxon>Papilionoideae</taxon>
        <taxon>50 kb inversion clade</taxon>
        <taxon>NPAAA clade</taxon>
        <taxon>indigoferoid/millettioid clade</taxon>
        <taxon>Phaseoleae</taxon>
        <taxon>Glycine</taxon>
        <taxon>Glycine subgen. Soja</taxon>
    </lineage>
</organism>
<reference evidence="2" key="1">
    <citation type="submission" date="2009-08" db="EMBL/GenBank/DDBJ databases">
        <authorList>
            <person name="Cheung F."/>
            <person name="Xiao Y."/>
            <person name="Chan A."/>
            <person name="Moskal W."/>
            <person name="Town C.D."/>
        </authorList>
    </citation>
    <scope>NUCLEOTIDE SEQUENCE</scope>
</reference>